<accession>A0A5C6VIS4</accession>
<protein>
    <submittedName>
        <fullName evidence="1">Uncharacterized protein</fullName>
    </submittedName>
</protein>
<evidence type="ECO:0000313" key="2">
    <source>
        <dbReference type="Proteomes" id="UP000321776"/>
    </source>
</evidence>
<comment type="caution">
    <text evidence="1">The sequence shown here is derived from an EMBL/GenBank/DDBJ whole genome shotgun (WGS) entry which is preliminary data.</text>
</comment>
<dbReference type="Proteomes" id="UP000321776">
    <property type="component" value="Unassembled WGS sequence"/>
</dbReference>
<reference evidence="1 2" key="1">
    <citation type="journal article" date="2018" name="Int. J. Syst. Evol. Microbiol.">
        <title>Paraburkholderia azotifigens sp. nov., a nitrogen-fixing bacterium isolated from paddy soil.</title>
        <authorList>
            <person name="Choi G.M."/>
            <person name="Im W.T."/>
        </authorList>
    </citation>
    <scope>NUCLEOTIDE SEQUENCE [LARGE SCALE GENOMIC DNA]</scope>
    <source>
        <strain evidence="1 2">NF 2-5-3</strain>
    </source>
</reference>
<gene>
    <name evidence="1" type="ORF">FRZ40_24845</name>
</gene>
<name>A0A5C6VIS4_9BURK</name>
<evidence type="ECO:0000313" key="1">
    <source>
        <dbReference type="EMBL" id="TXC83615.1"/>
    </source>
</evidence>
<sequence>MIDARIGPRIRQEDEAFVDAHRHTVSHIPYLRIAQKKPVAKADGDGLTFTLSENGTASCVLRFNRGTGGANNCG</sequence>
<organism evidence="1 2">
    <name type="scientific">Paraburkholderia azotifigens</name>
    <dbReference type="NCBI Taxonomy" id="2057004"/>
    <lineage>
        <taxon>Bacteria</taxon>
        <taxon>Pseudomonadati</taxon>
        <taxon>Pseudomonadota</taxon>
        <taxon>Betaproteobacteria</taxon>
        <taxon>Burkholderiales</taxon>
        <taxon>Burkholderiaceae</taxon>
        <taxon>Paraburkholderia</taxon>
    </lineage>
</organism>
<dbReference type="AlphaFoldDB" id="A0A5C6VIS4"/>
<dbReference type="EMBL" id="VOQS01000003">
    <property type="protein sequence ID" value="TXC83615.1"/>
    <property type="molecule type" value="Genomic_DNA"/>
</dbReference>
<proteinExistence type="predicted"/>